<keyword evidence="3" id="KW-1185">Reference proteome</keyword>
<protein>
    <recommendedName>
        <fullName evidence="1">Helitron helicase-like domain-containing protein</fullName>
    </recommendedName>
</protein>
<dbReference type="AlphaFoldDB" id="A0A1C7MXJ8"/>
<feature type="non-terminal residue" evidence="2">
    <location>
        <position position="229"/>
    </location>
</feature>
<dbReference type="EMBL" id="LUGH01001429">
    <property type="protein sequence ID" value="OBZ81119.1"/>
    <property type="molecule type" value="Genomic_DNA"/>
</dbReference>
<dbReference type="InParanoid" id="A0A1C7MXJ8"/>
<evidence type="ECO:0000313" key="3">
    <source>
        <dbReference type="Proteomes" id="UP000093000"/>
    </source>
</evidence>
<gene>
    <name evidence="2" type="ORF">A0J61_10832</name>
</gene>
<name>A0A1C7MXJ8_9FUNG</name>
<accession>A0A1C7MXJ8</accession>
<organism evidence="2 3">
    <name type="scientific">Choanephora cucurbitarum</name>
    <dbReference type="NCBI Taxonomy" id="101091"/>
    <lineage>
        <taxon>Eukaryota</taxon>
        <taxon>Fungi</taxon>
        <taxon>Fungi incertae sedis</taxon>
        <taxon>Mucoromycota</taxon>
        <taxon>Mucoromycotina</taxon>
        <taxon>Mucoromycetes</taxon>
        <taxon>Mucorales</taxon>
        <taxon>Mucorineae</taxon>
        <taxon>Choanephoraceae</taxon>
        <taxon>Choanephoroideae</taxon>
        <taxon>Choanephora</taxon>
    </lineage>
</organism>
<evidence type="ECO:0000259" key="1">
    <source>
        <dbReference type="Pfam" id="PF14214"/>
    </source>
</evidence>
<evidence type="ECO:0000313" key="2">
    <source>
        <dbReference type="EMBL" id="OBZ81119.1"/>
    </source>
</evidence>
<dbReference type="STRING" id="101091.A0A1C7MXJ8"/>
<dbReference type="Pfam" id="PF14214">
    <property type="entry name" value="Helitron_like_N"/>
    <property type="match status" value="1"/>
</dbReference>
<reference evidence="2 3" key="1">
    <citation type="submission" date="2016-03" db="EMBL/GenBank/DDBJ databases">
        <title>Choanephora cucurbitarum.</title>
        <authorList>
            <person name="Min B."/>
            <person name="Park H."/>
            <person name="Park J.-H."/>
            <person name="Shin H.-D."/>
            <person name="Choi I.-G."/>
        </authorList>
    </citation>
    <scope>NUCLEOTIDE SEQUENCE [LARGE SCALE GENOMIC DNA]</scope>
    <source>
        <strain evidence="2 3">KUS-F28377</strain>
    </source>
</reference>
<dbReference type="Proteomes" id="UP000093000">
    <property type="component" value="Unassembled WGS sequence"/>
</dbReference>
<dbReference type="InterPro" id="IPR025476">
    <property type="entry name" value="Helitron_helicase-like"/>
</dbReference>
<proteinExistence type="predicted"/>
<comment type="caution">
    <text evidence="2">The sequence shown here is derived from an EMBL/GenBank/DDBJ whole genome shotgun (WGS) entry which is preliminary data.</text>
</comment>
<feature type="domain" description="Helitron helicase-like" evidence="1">
    <location>
        <begin position="83"/>
        <end position="229"/>
    </location>
</feature>
<dbReference type="OrthoDB" id="2269493at2759"/>
<sequence length="229" mass="26455">MQQSARNKLINVKMCKNEGIDDFIDRFNVLRFEARVFEEHMLCQFFLSALPTPLSHQLSMFNATASNKKRNKIKFLMEDAQRLCNSAANRLVISTKGPSNIRQRDVTDATTKTSNKNIVPTVPYVVRSSYAYKRRNFLKLQTVFNNLGAPQLFLTFSCNDYSPDFAAAIDTQYPWEDPVLFANHFKRKWTHFFNTYVLGHFATMIGGVKDFSWVLEIQDRGSPHIHCVL</sequence>